<protein>
    <recommendedName>
        <fullName evidence="4">Peroxin/Ferlin domain-containing protein</fullName>
    </recommendedName>
</protein>
<keyword evidence="3" id="KW-1185">Reference proteome</keyword>
<feature type="region of interest" description="Disordered" evidence="1">
    <location>
        <begin position="727"/>
        <end position="759"/>
    </location>
</feature>
<dbReference type="AlphaFoldDB" id="A0A4P9XF16"/>
<name>A0A4P9XF16_9FUNG</name>
<feature type="compositionally biased region" description="Low complexity" evidence="1">
    <location>
        <begin position="297"/>
        <end position="313"/>
    </location>
</feature>
<feature type="compositionally biased region" description="Pro residues" evidence="1">
    <location>
        <begin position="314"/>
        <end position="323"/>
    </location>
</feature>
<dbReference type="Proteomes" id="UP000274922">
    <property type="component" value="Unassembled WGS sequence"/>
</dbReference>
<feature type="compositionally biased region" description="Low complexity" evidence="1">
    <location>
        <begin position="353"/>
        <end position="389"/>
    </location>
</feature>
<gene>
    <name evidence="2" type="ORF">CXG81DRAFT_23258</name>
</gene>
<dbReference type="PRINTS" id="PR01217">
    <property type="entry name" value="PRICHEXTENSN"/>
</dbReference>
<evidence type="ECO:0000313" key="3">
    <source>
        <dbReference type="Proteomes" id="UP000274922"/>
    </source>
</evidence>
<feature type="compositionally biased region" description="Low complexity" evidence="1">
    <location>
        <begin position="727"/>
        <end position="749"/>
    </location>
</feature>
<organism evidence="2 3">
    <name type="scientific">Caulochytrium protostelioides</name>
    <dbReference type="NCBI Taxonomy" id="1555241"/>
    <lineage>
        <taxon>Eukaryota</taxon>
        <taxon>Fungi</taxon>
        <taxon>Fungi incertae sedis</taxon>
        <taxon>Chytridiomycota</taxon>
        <taxon>Chytridiomycota incertae sedis</taxon>
        <taxon>Chytridiomycetes</taxon>
        <taxon>Caulochytriales</taxon>
        <taxon>Caulochytriaceae</taxon>
        <taxon>Caulochytrium</taxon>
    </lineage>
</organism>
<dbReference type="STRING" id="1555241.A0A4P9XF16"/>
<proteinExistence type="predicted"/>
<feature type="compositionally biased region" description="Basic and acidic residues" evidence="1">
    <location>
        <begin position="465"/>
        <end position="474"/>
    </location>
</feature>
<dbReference type="InterPro" id="IPR052646">
    <property type="entry name" value="Peroxisomal_PEX28-32"/>
</dbReference>
<feature type="region of interest" description="Disordered" evidence="1">
    <location>
        <begin position="202"/>
        <end position="474"/>
    </location>
</feature>
<feature type="compositionally biased region" description="Low complexity" evidence="1">
    <location>
        <begin position="551"/>
        <end position="563"/>
    </location>
</feature>
<feature type="compositionally biased region" description="Low complexity" evidence="1">
    <location>
        <begin position="244"/>
        <end position="276"/>
    </location>
</feature>
<accession>A0A4P9XF16</accession>
<evidence type="ECO:0008006" key="4">
    <source>
        <dbReference type="Google" id="ProtNLM"/>
    </source>
</evidence>
<feature type="region of interest" description="Disordered" evidence="1">
    <location>
        <begin position="1"/>
        <end position="26"/>
    </location>
</feature>
<dbReference type="EMBL" id="ML014113">
    <property type="protein sequence ID" value="RKP04152.1"/>
    <property type="molecule type" value="Genomic_DNA"/>
</dbReference>
<dbReference type="PANTHER" id="PTHR31679">
    <property type="entry name" value="PEROXISOMAL MEMBRANE PROTEIN PEX30-RELATED"/>
    <property type="match status" value="1"/>
</dbReference>
<feature type="compositionally biased region" description="Pro residues" evidence="1">
    <location>
        <begin position="279"/>
        <end position="296"/>
    </location>
</feature>
<feature type="compositionally biased region" description="Low complexity" evidence="1">
    <location>
        <begin position="436"/>
        <end position="448"/>
    </location>
</feature>
<reference evidence="3" key="1">
    <citation type="journal article" date="2018" name="Nat. Microbiol.">
        <title>Leveraging single-cell genomics to expand the fungal tree of life.</title>
        <authorList>
            <person name="Ahrendt S.R."/>
            <person name="Quandt C.A."/>
            <person name="Ciobanu D."/>
            <person name="Clum A."/>
            <person name="Salamov A."/>
            <person name="Andreopoulos B."/>
            <person name="Cheng J.F."/>
            <person name="Woyke T."/>
            <person name="Pelin A."/>
            <person name="Henrissat B."/>
            <person name="Reynolds N.K."/>
            <person name="Benny G.L."/>
            <person name="Smith M.E."/>
            <person name="James T.Y."/>
            <person name="Grigoriev I.V."/>
        </authorList>
    </citation>
    <scope>NUCLEOTIDE SEQUENCE [LARGE SCALE GENOMIC DNA]</scope>
    <source>
        <strain evidence="3">ATCC 52028</strain>
    </source>
</reference>
<feature type="compositionally biased region" description="Pro residues" evidence="1">
    <location>
        <begin position="750"/>
        <end position="759"/>
    </location>
</feature>
<dbReference type="GO" id="GO:0007031">
    <property type="term" value="P:peroxisome organization"/>
    <property type="evidence" value="ECO:0007669"/>
    <property type="project" value="TreeGrafter"/>
</dbReference>
<feature type="region of interest" description="Disordered" evidence="1">
    <location>
        <begin position="536"/>
        <end position="571"/>
    </location>
</feature>
<evidence type="ECO:0000313" key="2">
    <source>
        <dbReference type="EMBL" id="RKP04152.1"/>
    </source>
</evidence>
<dbReference type="GO" id="GO:0005778">
    <property type="term" value="C:peroxisomal membrane"/>
    <property type="evidence" value="ECO:0007669"/>
    <property type="project" value="TreeGrafter"/>
</dbReference>
<feature type="compositionally biased region" description="Pro residues" evidence="1">
    <location>
        <begin position="218"/>
        <end position="243"/>
    </location>
</feature>
<sequence>MEHSDGAAGRSVSPAPPSASTLSPPSAATTAAAVQARLAARRHAVSPARPPERAPWPALLAAAVLWLAVCLAPRLVWRWLPLVVMLGYTLDRCWIYRWRRRWAGRPPPRHNDPLRTALRATRYALRHRLYHVEPRRAAIGTAAAVPVWWIATIPRLVHYWPMAFLVAGWAFLWRARRPRHRPAMTVTPAVAIPTSSPTPVLAAEATHASPATPDAHDPPPPSPPSSPSPPSPSPPSSSPPSSPLPSSTAPSPLPAQLEPTAAAANAAADALATEAPRQAPSPPVAPAASMPTPPSTPASAPATPAAVSTAPSTAPTPPPPPVPVERKPLPAVAALTPRPSRAVLDHTRPLSVAASPATAAALSAAAETARAPTAPPAAASAKPASPPAAELRRRPVTLVPGRRDASASVAFAGPPAQWPPVARTPSPSPARGLMNAPAAAPASRARSPSPSPARSPSRGPPPAPRGDETSEDERPLAHRLAQLPRGRLAIGPHVGLAGAAAPMPIPAPTAAVVAATAAAAAASRQLQLQLQPPMASSPAIARTPSHSRLVPPANAAPGGAAATPSPPASPISAPSIPPPHFSTQPLELLITLETHENQRSSPKGVWSEAVLATDGRMGWTDRSGRTALPKDSVALPTWTAADVRRPWPIPLDPAGRYLWMWEGGWKIDRTAPTCDARGWRYGTVAWDDWKAKPSKQRCVRTRRWVRLARLHQTREGPVAAAIQAAAASQAPAAASTTSTTATTTTMTPIPAAPPKPVKS</sequence>
<dbReference type="PANTHER" id="PTHR31679:SF2">
    <property type="entry name" value="PEROXISOMAL MEMBRANE PROTEIN PEX30-RELATED"/>
    <property type="match status" value="1"/>
</dbReference>
<evidence type="ECO:0000256" key="1">
    <source>
        <dbReference type="SAM" id="MobiDB-lite"/>
    </source>
</evidence>
<feature type="compositionally biased region" description="Pro residues" evidence="1">
    <location>
        <begin position="449"/>
        <end position="464"/>
    </location>
</feature>
<dbReference type="OrthoDB" id="74314at2759"/>